<name>A0ABN1EIP0_9PROT</name>
<dbReference type="RefSeq" id="WP_343893211.1">
    <property type="nucleotide sequence ID" value="NZ_BAAAFZ010000002.1"/>
</dbReference>
<keyword evidence="3" id="KW-1185">Reference proteome</keyword>
<organism evidence="2 3">
    <name type="scientific">Craurococcus roseus</name>
    <dbReference type="NCBI Taxonomy" id="77585"/>
    <lineage>
        <taxon>Bacteria</taxon>
        <taxon>Pseudomonadati</taxon>
        <taxon>Pseudomonadota</taxon>
        <taxon>Alphaproteobacteria</taxon>
        <taxon>Acetobacterales</taxon>
        <taxon>Acetobacteraceae</taxon>
        <taxon>Craurococcus</taxon>
    </lineage>
</organism>
<dbReference type="InterPro" id="IPR029063">
    <property type="entry name" value="SAM-dependent_MTases_sf"/>
</dbReference>
<sequence length="282" mass="31365">MLKELVGALAEPVPIRFLVLRLLDKGFGFLSYKDKIRYGSVDRPHYGYGVHQAALLARKLGVPRISAIELGVAGGEGLLALERHAELARRDTGVEVATYGFDTGAGLPPPEDVRDVPYLFQAGDYAMDVDRLQRRLKKGSKLVLGNVAQTVEGFCERERPPPIGFVSLDLDLRSSTVAALRVFEADHRFFLPRVVCYVDDMVGGADAAYNEFTGALRAIHDFNEEHARMKIAPVTGLRHISKHLPQVWHEQIFVAHRFDHPDYGRPTEDPANTQLPLRDDGS</sequence>
<comment type="caution">
    <text evidence="2">The sequence shown here is derived from an EMBL/GenBank/DDBJ whole genome shotgun (WGS) entry which is preliminary data.</text>
</comment>
<proteinExistence type="predicted"/>
<dbReference type="EMBL" id="BAAAFZ010000002">
    <property type="protein sequence ID" value="GAA0567152.1"/>
    <property type="molecule type" value="Genomic_DNA"/>
</dbReference>
<dbReference type="Proteomes" id="UP001501588">
    <property type="component" value="Unassembled WGS sequence"/>
</dbReference>
<gene>
    <name evidence="2" type="ORF">GCM10009416_01490</name>
</gene>
<dbReference type="Gene3D" id="3.40.50.150">
    <property type="entry name" value="Vaccinia Virus protein VP39"/>
    <property type="match status" value="1"/>
</dbReference>
<evidence type="ECO:0000313" key="2">
    <source>
        <dbReference type="EMBL" id="GAA0567152.1"/>
    </source>
</evidence>
<evidence type="ECO:0000313" key="3">
    <source>
        <dbReference type="Proteomes" id="UP001501588"/>
    </source>
</evidence>
<reference evidence="2 3" key="1">
    <citation type="journal article" date="2019" name="Int. J. Syst. Evol. Microbiol.">
        <title>The Global Catalogue of Microorganisms (GCM) 10K type strain sequencing project: providing services to taxonomists for standard genome sequencing and annotation.</title>
        <authorList>
            <consortium name="The Broad Institute Genomics Platform"/>
            <consortium name="The Broad Institute Genome Sequencing Center for Infectious Disease"/>
            <person name="Wu L."/>
            <person name="Ma J."/>
        </authorList>
    </citation>
    <scope>NUCLEOTIDE SEQUENCE [LARGE SCALE GENOMIC DNA]</scope>
    <source>
        <strain evidence="2 3">JCM 9933</strain>
    </source>
</reference>
<feature type="region of interest" description="Disordered" evidence="1">
    <location>
        <begin position="263"/>
        <end position="282"/>
    </location>
</feature>
<evidence type="ECO:0000256" key="1">
    <source>
        <dbReference type="SAM" id="MobiDB-lite"/>
    </source>
</evidence>
<accession>A0ABN1EIP0</accession>
<protein>
    <recommendedName>
        <fullName evidence="4">Class I SAM-dependent methyltransferase</fullName>
    </recommendedName>
</protein>
<evidence type="ECO:0008006" key="4">
    <source>
        <dbReference type="Google" id="ProtNLM"/>
    </source>
</evidence>